<feature type="transmembrane region" description="Helical" evidence="1">
    <location>
        <begin position="17"/>
        <end position="36"/>
    </location>
</feature>
<keyword evidence="3" id="KW-1185">Reference proteome</keyword>
<proteinExistence type="predicted"/>
<gene>
    <name evidence="2" type="ORF">R3P38DRAFT_3354430</name>
</gene>
<name>A0AAW0BNK9_9AGAR</name>
<accession>A0AAW0BNK9</accession>
<evidence type="ECO:0000313" key="3">
    <source>
        <dbReference type="Proteomes" id="UP001362999"/>
    </source>
</evidence>
<evidence type="ECO:0000256" key="1">
    <source>
        <dbReference type="SAM" id="Phobius"/>
    </source>
</evidence>
<organism evidence="2 3">
    <name type="scientific">Favolaschia claudopus</name>
    <dbReference type="NCBI Taxonomy" id="2862362"/>
    <lineage>
        <taxon>Eukaryota</taxon>
        <taxon>Fungi</taxon>
        <taxon>Dikarya</taxon>
        <taxon>Basidiomycota</taxon>
        <taxon>Agaricomycotina</taxon>
        <taxon>Agaricomycetes</taxon>
        <taxon>Agaricomycetidae</taxon>
        <taxon>Agaricales</taxon>
        <taxon>Marasmiineae</taxon>
        <taxon>Mycenaceae</taxon>
        <taxon>Favolaschia</taxon>
    </lineage>
</organism>
<dbReference type="AlphaFoldDB" id="A0AAW0BNK9"/>
<keyword evidence="1" id="KW-0812">Transmembrane</keyword>
<sequence length="341" mass="37474">MFDVSTGYDGLDGGKAFFYYDFGLLLISGAPNPVFLQRRQRLSLSIQKTVLLLISVLHGYGSYLQGIRPIFAAKLRWSKPTCATLIAILVPATALTAHSSKPPSTAAFALPPPPPRLSLRTLKNGATDAEFEVGGESTASELLLRWQPREITTAGCFLDRDEPRRSSQDRWRGARAPIKALSWSANYVRRARIRSASNGFYVIFPATYRAHHLRIHLFVALYGDDNCELTVDVTTAYATVTSSRDVTASVLPALAQSQKPAKPSHGLSKPGQAISLASSGSGSWLEDFRAKPSQGGHFEAKITCTQPFSNTLLQISRRTLQISTTKESCRESIREELCEFH</sequence>
<comment type="caution">
    <text evidence="2">The sequence shown here is derived from an EMBL/GenBank/DDBJ whole genome shotgun (WGS) entry which is preliminary data.</text>
</comment>
<evidence type="ECO:0000313" key="2">
    <source>
        <dbReference type="EMBL" id="KAK7028694.1"/>
    </source>
</evidence>
<protein>
    <submittedName>
        <fullName evidence="2">Uncharacterized protein</fullName>
    </submittedName>
</protein>
<dbReference type="EMBL" id="JAWWNJ010000028">
    <property type="protein sequence ID" value="KAK7028694.1"/>
    <property type="molecule type" value="Genomic_DNA"/>
</dbReference>
<keyword evidence="1" id="KW-0472">Membrane</keyword>
<keyword evidence="1" id="KW-1133">Transmembrane helix</keyword>
<dbReference type="Proteomes" id="UP001362999">
    <property type="component" value="Unassembled WGS sequence"/>
</dbReference>
<reference evidence="2 3" key="1">
    <citation type="journal article" date="2024" name="J Genomics">
        <title>Draft genome sequencing and assembly of Favolaschia claudopus CIRM-BRFM 2984 isolated from oak limbs.</title>
        <authorList>
            <person name="Navarro D."/>
            <person name="Drula E."/>
            <person name="Chaduli D."/>
            <person name="Cazenave R."/>
            <person name="Ahrendt S."/>
            <person name="Wang J."/>
            <person name="Lipzen A."/>
            <person name="Daum C."/>
            <person name="Barry K."/>
            <person name="Grigoriev I.V."/>
            <person name="Favel A."/>
            <person name="Rosso M.N."/>
            <person name="Martin F."/>
        </authorList>
    </citation>
    <scope>NUCLEOTIDE SEQUENCE [LARGE SCALE GENOMIC DNA]</scope>
    <source>
        <strain evidence="2 3">CIRM-BRFM 2984</strain>
    </source>
</reference>